<name>A0A6J7JMG9_9ZZZZ</name>
<dbReference type="EMBL" id="CAFBNE010000027">
    <property type="protein sequence ID" value="CAB4943949.1"/>
    <property type="molecule type" value="Genomic_DNA"/>
</dbReference>
<reference evidence="2" key="1">
    <citation type="submission" date="2020-05" db="EMBL/GenBank/DDBJ databases">
        <authorList>
            <person name="Chiriac C."/>
            <person name="Salcher M."/>
            <person name="Ghai R."/>
            <person name="Kavagutti S V."/>
        </authorList>
    </citation>
    <scope>NUCLEOTIDE SEQUENCE</scope>
</reference>
<dbReference type="AlphaFoldDB" id="A0A6J7JMG9"/>
<evidence type="ECO:0000313" key="2">
    <source>
        <dbReference type="EMBL" id="CAB4943949.1"/>
    </source>
</evidence>
<protein>
    <submittedName>
        <fullName evidence="2">Unannotated protein</fullName>
    </submittedName>
</protein>
<feature type="compositionally biased region" description="Polar residues" evidence="1">
    <location>
        <begin position="69"/>
        <end position="80"/>
    </location>
</feature>
<accession>A0A6J7JMG9</accession>
<sequence length="80" mass="8017">MSRLFWMAVGAAGGIYVYRNGARLAADARDRGVLAVAQDIAGSASATVATVRGLLGQAGSSAPADPSRATPTWPGNGSAR</sequence>
<organism evidence="2">
    <name type="scientific">freshwater metagenome</name>
    <dbReference type="NCBI Taxonomy" id="449393"/>
    <lineage>
        <taxon>unclassified sequences</taxon>
        <taxon>metagenomes</taxon>
        <taxon>ecological metagenomes</taxon>
    </lineage>
</organism>
<proteinExistence type="predicted"/>
<evidence type="ECO:0000256" key="1">
    <source>
        <dbReference type="SAM" id="MobiDB-lite"/>
    </source>
</evidence>
<feature type="region of interest" description="Disordered" evidence="1">
    <location>
        <begin position="57"/>
        <end position="80"/>
    </location>
</feature>
<gene>
    <name evidence="2" type="ORF">UFOPK3772_01108</name>
</gene>